<dbReference type="InterPro" id="IPR013785">
    <property type="entry name" value="Aldolase_TIM"/>
</dbReference>
<comment type="caution">
    <text evidence="1">The sequence shown here is derived from an EMBL/GenBank/DDBJ whole genome shotgun (WGS) entry which is preliminary data.</text>
</comment>
<name>A0A0F9BE11_9ZZZZ</name>
<evidence type="ECO:0000313" key="1">
    <source>
        <dbReference type="EMBL" id="KKL19945.1"/>
    </source>
</evidence>
<reference evidence="1" key="1">
    <citation type="journal article" date="2015" name="Nature">
        <title>Complex archaea that bridge the gap between prokaryotes and eukaryotes.</title>
        <authorList>
            <person name="Spang A."/>
            <person name="Saw J.H."/>
            <person name="Jorgensen S.L."/>
            <person name="Zaremba-Niedzwiedzka K."/>
            <person name="Martijn J."/>
            <person name="Lind A.E."/>
            <person name="van Eijk R."/>
            <person name="Schleper C."/>
            <person name="Guy L."/>
            <person name="Ettema T.J."/>
        </authorList>
    </citation>
    <scope>NUCLEOTIDE SEQUENCE</scope>
</reference>
<proteinExistence type="predicted"/>
<evidence type="ECO:0008006" key="2">
    <source>
        <dbReference type="Google" id="ProtNLM"/>
    </source>
</evidence>
<organism evidence="1">
    <name type="scientific">marine sediment metagenome</name>
    <dbReference type="NCBI Taxonomy" id="412755"/>
    <lineage>
        <taxon>unclassified sequences</taxon>
        <taxon>metagenomes</taxon>
        <taxon>ecological metagenomes</taxon>
    </lineage>
</organism>
<sequence>MEYVKICGLKKYDHVQICIENGADAVGFLYNVPS</sequence>
<dbReference type="SUPFAM" id="SSF51366">
    <property type="entry name" value="Ribulose-phoshate binding barrel"/>
    <property type="match status" value="1"/>
</dbReference>
<dbReference type="EMBL" id="LAZR01038296">
    <property type="protein sequence ID" value="KKL19945.1"/>
    <property type="molecule type" value="Genomic_DNA"/>
</dbReference>
<dbReference type="InterPro" id="IPR011060">
    <property type="entry name" value="RibuloseP-bd_barrel"/>
</dbReference>
<feature type="non-terminal residue" evidence="1">
    <location>
        <position position="34"/>
    </location>
</feature>
<protein>
    <recommendedName>
        <fullName evidence="2">Phosphoribosylanthranilate isomerase</fullName>
    </recommendedName>
</protein>
<dbReference type="AlphaFoldDB" id="A0A0F9BE11"/>
<gene>
    <name evidence="1" type="ORF">LCGC14_2460410</name>
</gene>
<dbReference type="Gene3D" id="3.20.20.70">
    <property type="entry name" value="Aldolase class I"/>
    <property type="match status" value="1"/>
</dbReference>
<accession>A0A0F9BE11</accession>